<reference evidence="2 3" key="1">
    <citation type="journal article" date="2011" name="Science">
        <title>Comparative functional genomics of the fission yeasts.</title>
        <authorList>
            <person name="Rhind N."/>
            <person name="Chen Z."/>
            <person name="Yassour M."/>
            <person name="Thompson D.A."/>
            <person name="Haas B.J."/>
            <person name="Habib N."/>
            <person name="Wapinski I."/>
            <person name="Roy S."/>
            <person name="Lin M.F."/>
            <person name="Heiman D.I."/>
            <person name="Young S.K."/>
            <person name="Furuya K."/>
            <person name="Guo Y."/>
            <person name="Pidoux A."/>
            <person name="Chen H.M."/>
            <person name="Robbertse B."/>
            <person name="Goldberg J.M."/>
            <person name="Aoki K."/>
            <person name="Bayne E.H."/>
            <person name="Berlin A.M."/>
            <person name="Desjardins C.A."/>
            <person name="Dobbs E."/>
            <person name="Dukaj L."/>
            <person name="Fan L."/>
            <person name="FitzGerald M.G."/>
            <person name="French C."/>
            <person name="Gujja S."/>
            <person name="Hansen K."/>
            <person name="Keifenheim D."/>
            <person name="Levin J.Z."/>
            <person name="Mosher R.A."/>
            <person name="Mueller C.A."/>
            <person name="Pfiffner J."/>
            <person name="Priest M."/>
            <person name="Russ C."/>
            <person name="Smialowska A."/>
            <person name="Swoboda P."/>
            <person name="Sykes S.M."/>
            <person name="Vaughn M."/>
            <person name="Vengrova S."/>
            <person name="Yoder R."/>
            <person name="Zeng Q."/>
            <person name="Allshire R."/>
            <person name="Baulcombe D."/>
            <person name="Birren B.W."/>
            <person name="Brown W."/>
            <person name="Ekwall K."/>
            <person name="Kellis M."/>
            <person name="Leatherwood J."/>
            <person name="Levin H."/>
            <person name="Margalit H."/>
            <person name="Martienssen R."/>
            <person name="Nieduszynski C.A."/>
            <person name="Spatafora J.W."/>
            <person name="Friedman N."/>
            <person name="Dalgaard J.Z."/>
            <person name="Baumann P."/>
            <person name="Niki H."/>
            <person name="Regev A."/>
            <person name="Nusbaum C."/>
        </authorList>
    </citation>
    <scope>NUCLEOTIDE SEQUENCE [LARGE SCALE GENOMIC DNA]</scope>
    <source>
        <strain evidence="3">yFS286</strain>
    </source>
</reference>
<feature type="compositionally biased region" description="Polar residues" evidence="1">
    <location>
        <begin position="215"/>
        <end position="236"/>
    </location>
</feature>
<dbReference type="GeneID" id="25032318"/>
<dbReference type="HOGENOM" id="CLU_912633_0_0_1"/>
<sequence>MGQGKGRTLYENQFSNHDPYESLTEFDLYVESKSNDTIGAPVSFTPNLSPLSLQDIGSIHSSFNNHISSNDLELSGLDLIESPLSSTSAHLRSPSSLSFETRLQHSTKDHLLSDFGGNYAILDNDKESHLPEDHNSKLKWPFHKLSEACENSRCHSSSKRGVGILRRFLPSSRLGRLNRVSPLRTSSTTGLSSSTDSPDITPLSVSTTHLHHPSASDSQNQTPSPSLKTNLSSSDVKQMDVAERSKCLDALLEEILQLDSAYNAVEKRMMESGWSSMDEIRDVHAKRLDAWQSWRRKLLPLQGKC</sequence>
<dbReference type="OrthoDB" id="5382570at2759"/>
<dbReference type="VEuPathDB" id="FungiDB:SOCG_03346"/>
<keyword evidence="3" id="KW-1185">Reference proteome</keyword>
<name>S9Q395_SCHOY</name>
<feature type="compositionally biased region" description="Low complexity" evidence="1">
    <location>
        <begin position="181"/>
        <end position="199"/>
    </location>
</feature>
<evidence type="ECO:0000313" key="2">
    <source>
        <dbReference type="EMBL" id="EPX74133.1"/>
    </source>
</evidence>
<proteinExistence type="predicted"/>
<dbReference type="EMBL" id="KE503206">
    <property type="protein sequence ID" value="EPX74133.1"/>
    <property type="molecule type" value="Genomic_DNA"/>
</dbReference>
<dbReference type="Proteomes" id="UP000016088">
    <property type="component" value="Unassembled WGS sequence"/>
</dbReference>
<dbReference type="AlphaFoldDB" id="S9Q395"/>
<protein>
    <submittedName>
        <fullName evidence="2">Uncharacterized protein</fullName>
    </submittedName>
</protein>
<evidence type="ECO:0000313" key="3">
    <source>
        <dbReference type="Proteomes" id="UP000016088"/>
    </source>
</evidence>
<feature type="region of interest" description="Disordered" evidence="1">
    <location>
        <begin position="179"/>
        <end position="238"/>
    </location>
</feature>
<dbReference type="OMA" id="EKRMMES"/>
<evidence type="ECO:0000256" key="1">
    <source>
        <dbReference type="SAM" id="MobiDB-lite"/>
    </source>
</evidence>
<gene>
    <name evidence="2" type="ORF">SOCG_03346</name>
</gene>
<accession>S9Q395</accession>
<dbReference type="RefSeq" id="XP_013017288.1">
    <property type="nucleotide sequence ID" value="XM_013161834.1"/>
</dbReference>
<organism evidence="2 3">
    <name type="scientific">Schizosaccharomyces octosporus (strain yFS286)</name>
    <name type="common">Fission yeast</name>
    <name type="synonym">Octosporomyces octosporus</name>
    <dbReference type="NCBI Taxonomy" id="483514"/>
    <lineage>
        <taxon>Eukaryota</taxon>
        <taxon>Fungi</taxon>
        <taxon>Dikarya</taxon>
        <taxon>Ascomycota</taxon>
        <taxon>Taphrinomycotina</taxon>
        <taxon>Schizosaccharomycetes</taxon>
        <taxon>Schizosaccharomycetales</taxon>
        <taxon>Schizosaccharomycetaceae</taxon>
        <taxon>Schizosaccharomyces</taxon>
    </lineage>
</organism>